<protein>
    <submittedName>
        <fullName evidence="1">Uncharacterized protein</fullName>
    </submittedName>
</protein>
<proteinExistence type="predicted"/>
<dbReference type="AlphaFoldDB" id="A0A2N9H9C6"/>
<reference evidence="1" key="1">
    <citation type="submission" date="2018-02" db="EMBL/GenBank/DDBJ databases">
        <authorList>
            <person name="Cohen D.B."/>
            <person name="Kent A.D."/>
        </authorList>
    </citation>
    <scope>NUCLEOTIDE SEQUENCE</scope>
</reference>
<sequence>MGTKKGGGDVSRQAWVHLWYAFDVFAKSSERRA</sequence>
<dbReference type="EMBL" id="OIVN01003022">
    <property type="protein sequence ID" value="SPD08250.1"/>
    <property type="molecule type" value="Genomic_DNA"/>
</dbReference>
<gene>
    <name evidence="1" type="ORF">FSB_LOCUS36132</name>
</gene>
<accession>A0A2N9H9C6</accession>
<evidence type="ECO:0000313" key="1">
    <source>
        <dbReference type="EMBL" id="SPD08250.1"/>
    </source>
</evidence>
<organism evidence="1">
    <name type="scientific">Fagus sylvatica</name>
    <name type="common">Beechnut</name>
    <dbReference type="NCBI Taxonomy" id="28930"/>
    <lineage>
        <taxon>Eukaryota</taxon>
        <taxon>Viridiplantae</taxon>
        <taxon>Streptophyta</taxon>
        <taxon>Embryophyta</taxon>
        <taxon>Tracheophyta</taxon>
        <taxon>Spermatophyta</taxon>
        <taxon>Magnoliopsida</taxon>
        <taxon>eudicotyledons</taxon>
        <taxon>Gunneridae</taxon>
        <taxon>Pentapetalae</taxon>
        <taxon>rosids</taxon>
        <taxon>fabids</taxon>
        <taxon>Fagales</taxon>
        <taxon>Fagaceae</taxon>
        <taxon>Fagus</taxon>
    </lineage>
</organism>
<name>A0A2N9H9C6_FAGSY</name>